<evidence type="ECO:0000256" key="6">
    <source>
        <dbReference type="ARBA" id="ARBA00022962"/>
    </source>
</evidence>
<dbReference type="HAMAP" id="MF_01931">
    <property type="entry name" value="PurF"/>
    <property type="match status" value="1"/>
</dbReference>
<dbReference type="InterPro" id="IPR017932">
    <property type="entry name" value="GATase_2_dom"/>
</dbReference>
<evidence type="ECO:0000256" key="7">
    <source>
        <dbReference type="HAMAP-Rule" id="MF_01931"/>
    </source>
</evidence>
<evidence type="ECO:0000256" key="9">
    <source>
        <dbReference type="PIRSR" id="PIRSR000485-1"/>
    </source>
</evidence>
<keyword evidence="6 7" id="KW-0315">Glutamine amidotransferase</keyword>
<dbReference type="CDD" id="cd00715">
    <property type="entry name" value="GPATase_N"/>
    <property type="match status" value="1"/>
</dbReference>
<dbReference type="Gene3D" id="3.60.20.10">
    <property type="entry name" value="Glutamine Phosphoribosylpyrophosphate, subunit 1, domain 1"/>
    <property type="match status" value="1"/>
</dbReference>
<dbReference type="AlphaFoldDB" id="A0AAE5C8L7"/>
<evidence type="ECO:0000256" key="2">
    <source>
        <dbReference type="ARBA" id="ARBA00010138"/>
    </source>
</evidence>
<keyword evidence="3 7" id="KW-0328">Glycosyltransferase</keyword>
<gene>
    <name evidence="7" type="primary">purF</name>
    <name evidence="13" type="ORF">GWO12_05730</name>
</gene>
<keyword evidence="7 10" id="KW-0479">Metal-binding</keyword>
<dbReference type="GO" id="GO:0000287">
    <property type="term" value="F:magnesium ion binding"/>
    <property type="evidence" value="ECO:0007669"/>
    <property type="project" value="UniProtKB-UniRule"/>
</dbReference>
<dbReference type="Proteomes" id="UP000702544">
    <property type="component" value="Unassembled WGS sequence"/>
</dbReference>
<feature type="binding site" evidence="7 10">
    <location>
        <position position="311"/>
    </location>
    <ligand>
        <name>Mg(2+)</name>
        <dbReference type="ChEBI" id="CHEBI:18420"/>
    </ligand>
</feature>
<dbReference type="GO" id="GO:0051539">
    <property type="term" value="F:4 iron, 4 sulfur cluster binding"/>
    <property type="evidence" value="ECO:0007669"/>
    <property type="project" value="UniProtKB-KW"/>
</dbReference>
<dbReference type="InterPro" id="IPR029055">
    <property type="entry name" value="Ntn_hydrolases_N"/>
</dbReference>
<feature type="binding site" evidence="7 11">
    <location>
        <position position="463"/>
    </location>
    <ligand>
        <name>[4Fe-4S] cluster</name>
        <dbReference type="ChEBI" id="CHEBI:49883"/>
    </ligand>
</feature>
<evidence type="ECO:0000313" key="14">
    <source>
        <dbReference type="Proteomes" id="UP000702544"/>
    </source>
</evidence>
<sequence length="486" mass="52978">MGSEDVRRHGRKLVSRRLPVAEKSLREECGVFAVSGDEAAAELAFLGLYALQHRGQESAGIVSVDNGGNARIHKGMGLVAEAIQAEHIAGLPGHVAIGHARYSTAGESELANAQPALVRYRDGTLALAHNGNLTNAVELRNRLVAEGAIFQSTMDSEVIVHLIARSQLSEPDEQVSEALNQVEGAFSLAILLNDTIYAARDPRGFRPLVLGRRDSAIFVASETCALDLIEAEYIRDIEPGEVLKIKDGKIESLPRLTPTVPAACVFELIYFARPDSNIWGCSVDAARRAFGRQLAREHPADADAVFSVPDSSNSAALGYAEASGLPLELALIRNHYIGRTFIQPLQTDRDFKVRVKYNPVREIIDGKRLVMVDDSLVRGTTSRGLVSMIREAGAKEIHFRISSPPIRFPCFYGIDMPTKEELLASERSVEEIRDYLGVDSIGYLSMEGLIDSVKEYGPFCDACFTGNYPAPLTDLERGHVLSSSCC</sequence>
<dbReference type="NCBIfam" id="TIGR01134">
    <property type="entry name" value="purF"/>
    <property type="match status" value="1"/>
</dbReference>
<keyword evidence="7" id="KW-0004">4Fe-4S</keyword>
<feature type="binding site" evidence="7 11">
    <location>
        <position position="410"/>
    </location>
    <ligand>
        <name>[4Fe-4S] cluster</name>
        <dbReference type="ChEBI" id="CHEBI:49883"/>
    </ligand>
</feature>
<dbReference type="EC" id="2.4.2.14" evidence="7"/>
<comment type="pathway">
    <text evidence="1 7 8">Purine metabolism; IMP biosynthesis via de novo pathway; N(1)-(5-phospho-D-ribosyl)glycinamide from 5-phospho-alpha-D-ribose 1-diphosphate: step 1/2.</text>
</comment>
<dbReference type="Pfam" id="PF13537">
    <property type="entry name" value="GATase_7"/>
    <property type="match status" value="1"/>
</dbReference>
<dbReference type="PANTHER" id="PTHR11907">
    <property type="entry name" value="AMIDOPHOSPHORIBOSYLTRANSFERASE"/>
    <property type="match status" value="1"/>
</dbReference>
<dbReference type="CDD" id="cd06223">
    <property type="entry name" value="PRTases_typeI"/>
    <property type="match status" value="1"/>
</dbReference>
<dbReference type="GO" id="GO:0006189">
    <property type="term" value="P:'de novo' IMP biosynthetic process"/>
    <property type="evidence" value="ECO:0007669"/>
    <property type="project" value="UniProtKB-UniRule"/>
</dbReference>
<evidence type="ECO:0000256" key="11">
    <source>
        <dbReference type="PIRSR" id="PIRSR000485-3"/>
    </source>
</evidence>
<comment type="similarity">
    <text evidence="2 7 8">In the C-terminal section; belongs to the purine/pyrimidine phosphoribosyltransferase family.</text>
</comment>
<dbReference type="Gene3D" id="3.40.50.2020">
    <property type="match status" value="1"/>
</dbReference>
<dbReference type="InterPro" id="IPR000836">
    <property type="entry name" value="PRTase_dom"/>
</dbReference>
<dbReference type="InterPro" id="IPR035584">
    <property type="entry name" value="PurF_N"/>
</dbReference>
<dbReference type="GO" id="GO:0004044">
    <property type="term" value="F:amidophosphoribosyltransferase activity"/>
    <property type="evidence" value="ECO:0007669"/>
    <property type="project" value="UniProtKB-UniRule"/>
</dbReference>
<dbReference type="InterPro" id="IPR029057">
    <property type="entry name" value="PRTase-like"/>
</dbReference>
<dbReference type="EMBL" id="JAACAK010000046">
    <property type="protein sequence ID" value="NIR74596.1"/>
    <property type="molecule type" value="Genomic_DNA"/>
</dbReference>
<feature type="binding site" evidence="7 11">
    <location>
        <position position="264"/>
    </location>
    <ligand>
        <name>[4Fe-4S] cluster</name>
        <dbReference type="ChEBI" id="CHEBI:49883"/>
    </ligand>
</feature>
<comment type="cofactor">
    <cofactor evidence="7 11">
        <name>[4Fe-4S] cluster</name>
        <dbReference type="ChEBI" id="CHEBI:49883"/>
    </cofactor>
    <text evidence="7 11">Binds 1 [4Fe-4S] cluster per subunit.</text>
</comment>
<dbReference type="PROSITE" id="PS51278">
    <property type="entry name" value="GATASE_TYPE_2"/>
    <property type="match status" value="1"/>
</dbReference>
<protein>
    <recommendedName>
        <fullName evidence="7">Amidophosphoribosyltransferase</fullName>
        <shortName evidence="7">ATase</shortName>
        <ecNumber evidence="7">2.4.2.14</ecNumber>
    </recommendedName>
    <alternativeName>
        <fullName evidence="7">Glutamine phosphoribosylpyrophosphate amidotransferase</fullName>
        <shortName evidence="7">GPATase</shortName>
    </alternativeName>
</protein>
<dbReference type="PIRSF" id="PIRSF000485">
    <property type="entry name" value="Amd_phspho_trans"/>
    <property type="match status" value="1"/>
</dbReference>
<accession>A0AAE5C8L7</accession>
<dbReference type="SUPFAM" id="SSF53271">
    <property type="entry name" value="PRTase-like"/>
    <property type="match status" value="1"/>
</dbReference>
<keyword evidence="5 7" id="KW-0658">Purine biosynthesis</keyword>
<organism evidence="13 14">
    <name type="scientific">Candidatus Kutchimonas denitrificans</name>
    <dbReference type="NCBI Taxonomy" id="3056748"/>
    <lineage>
        <taxon>Bacteria</taxon>
        <taxon>Pseudomonadati</taxon>
        <taxon>Gemmatimonadota</taxon>
        <taxon>Gemmatimonadia</taxon>
        <taxon>Candidatus Palauibacterales</taxon>
        <taxon>Candidatus Palauibacteraceae</taxon>
        <taxon>Candidatus Kutchimonas</taxon>
    </lineage>
</organism>
<evidence type="ECO:0000256" key="8">
    <source>
        <dbReference type="PIRNR" id="PIRNR000485"/>
    </source>
</evidence>
<feature type="binding site" evidence="7 11">
    <location>
        <position position="460"/>
    </location>
    <ligand>
        <name>[4Fe-4S] cluster</name>
        <dbReference type="ChEBI" id="CHEBI:49883"/>
    </ligand>
</feature>
<dbReference type="GO" id="GO:0009113">
    <property type="term" value="P:purine nucleobase biosynthetic process"/>
    <property type="evidence" value="ECO:0007669"/>
    <property type="project" value="UniProtKB-UniRule"/>
</dbReference>
<evidence type="ECO:0000256" key="5">
    <source>
        <dbReference type="ARBA" id="ARBA00022755"/>
    </source>
</evidence>
<evidence type="ECO:0000256" key="4">
    <source>
        <dbReference type="ARBA" id="ARBA00022679"/>
    </source>
</evidence>
<proteinExistence type="inferred from homology"/>
<feature type="active site" description="Nucleophile" evidence="7 9">
    <location>
        <position position="29"/>
    </location>
</feature>
<feature type="binding site" evidence="7 10">
    <location>
        <position position="373"/>
    </location>
    <ligand>
        <name>Mg(2+)</name>
        <dbReference type="ChEBI" id="CHEBI:18420"/>
    </ligand>
</feature>
<comment type="function">
    <text evidence="7">Catalyzes the formation of phosphoribosylamine from phosphoribosylpyrophosphate (PRPP) and glutamine.</text>
</comment>
<keyword evidence="4 7" id="KW-0808">Transferase</keyword>
<comment type="caution">
    <text evidence="13">The sequence shown here is derived from an EMBL/GenBank/DDBJ whole genome shotgun (WGS) entry which is preliminary data.</text>
</comment>
<comment type="catalytic activity">
    <reaction evidence="7 8">
        <text>5-phospho-beta-D-ribosylamine + L-glutamate + diphosphate = 5-phospho-alpha-D-ribose 1-diphosphate + L-glutamine + H2O</text>
        <dbReference type="Rhea" id="RHEA:14905"/>
        <dbReference type="ChEBI" id="CHEBI:15377"/>
        <dbReference type="ChEBI" id="CHEBI:29985"/>
        <dbReference type="ChEBI" id="CHEBI:33019"/>
        <dbReference type="ChEBI" id="CHEBI:58017"/>
        <dbReference type="ChEBI" id="CHEBI:58359"/>
        <dbReference type="ChEBI" id="CHEBI:58681"/>
        <dbReference type="EC" id="2.4.2.14"/>
    </reaction>
</comment>
<keyword evidence="7 10" id="KW-0460">Magnesium</keyword>
<dbReference type="SUPFAM" id="SSF56235">
    <property type="entry name" value="N-terminal nucleophile aminohydrolases (Ntn hydrolases)"/>
    <property type="match status" value="1"/>
</dbReference>
<dbReference type="InterPro" id="IPR005854">
    <property type="entry name" value="PurF"/>
</dbReference>
<evidence type="ECO:0000313" key="13">
    <source>
        <dbReference type="EMBL" id="NIR74596.1"/>
    </source>
</evidence>
<evidence type="ECO:0000256" key="1">
    <source>
        <dbReference type="ARBA" id="ARBA00005209"/>
    </source>
</evidence>
<evidence type="ECO:0000256" key="10">
    <source>
        <dbReference type="PIRSR" id="PIRSR000485-2"/>
    </source>
</evidence>
<feature type="binding site" evidence="7 10">
    <location>
        <position position="374"/>
    </location>
    <ligand>
        <name>Mg(2+)</name>
        <dbReference type="ChEBI" id="CHEBI:18420"/>
    </ligand>
</feature>
<comment type="cofactor">
    <cofactor evidence="7 10">
        <name>Mg(2+)</name>
        <dbReference type="ChEBI" id="CHEBI:18420"/>
    </cofactor>
    <text evidence="7 10">Binds 1 Mg(2+) ion per subunit.</text>
</comment>
<keyword evidence="7 11" id="KW-0408">Iron</keyword>
<reference evidence="13 14" key="1">
    <citation type="submission" date="2020-01" db="EMBL/GenBank/DDBJ databases">
        <title>Genomes assembled from Gulf of Kutch pelagic sediment metagenomes.</title>
        <authorList>
            <person name="Chandrashekar M."/>
            <person name="Mahajan M.S."/>
            <person name="Dave K.J."/>
            <person name="Vatsa P."/>
            <person name="Nathani N.M."/>
        </authorList>
    </citation>
    <scope>NUCLEOTIDE SEQUENCE [LARGE SCALE GENOMIC DNA]</scope>
    <source>
        <strain evidence="13">KS3-K002</strain>
    </source>
</reference>
<feature type="domain" description="Glutamine amidotransferase type-2" evidence="12">
    <location>
        <begin position="29"/>
        <end position="248"/>
    </location>
</feature>
<name>A0AAE5C8L7_9BACT</name>
<keyword evidence="7 11" id="KW-0411">Iron-sulfur</keyword>
<evidence type="ECO:0000256" key="3">
    <source>
        <dbReference type="ARBA" id="ARBA00022676"/>
    </source>
</evidence>
<evidence type="ECO:0000259" key="12">
    <source>
        <dbReference type="PROSITE" id="PS51278"/>
    </source>
</evidence>